<dbReference type="RefSeq" id="WP_265271054.1">
    <property type="nucleotide sequence ID" value="NZ_JANFAV010000019.1"/>
</dbReference>
<keyword evidence="1" id="KW-1133">Transmembrane helix</keyword>
<comment type="caution">
    <text evidence="2">The sequence shown here is derived from an EMBL/GenBank/DDBJ whole genome shotgun (WGS) entry which is preliminary data.</text>
</comment>
<name>A0AA41ZDK0_9SPHN</name>
<gene>
    <name evidence="2" type="ORF">NEE01_20495</name>
</gene>
<feature type="transmembrane region" description="Helical" evidence="1">
    <location>
        <begin position="57"/>
        <end position="79"/>
    </location>
</feature>
<keyword evidence="3" id="KW-1185">Reference proteome</keyword>
<dbReference type="Proteomes" id="UP001165565">
    <property type="component" value="Unassembled WGS sequence"/>
</dbReference>
<evidence type="ECO:0000256" key="1">
    <source>
        <dbReference type="SAM" id="Phobius"/>
    </source>
</evidence>
<organism evidence="2 3">
    <name type="scientific">Sphingomonas lycopersici</name>
    <dbReference type="NCBI Taxonomy" id="2951807"/>
    <lineage>
        <taxon>Bacteria</taxon>
        <taxon>Pseudomonadati</taxon>
        <taxon>Pseudomonadota</taxon>
        <taxon>Alphaproteobacteria</taxon>
        <taxon>Sphingomonadales</taxon>
        <taxon>Sphingomonadaceae</taxon>
        <taxon>Sphingomonas</taxon>
    </lineage>
</organism>
<dbReference type="AlphaFoldDB" id="A0AA41ZDK0"/>
<evidence type="ECO:0000313" key="2">
    <source>
        <dbReference type="EMBL" id="MCW6537166.1"/>
    </source>
</evidence>
<keyword evidence="1" id="KW-0472">Membrane</keyword>
<dbReference type="EMBL" id="JANFAV010000019">
    <property type="protein sequence ID" value="MCW6537166.1"/>
    <property type="molecule type" value="Genomic_DNA"/>
</dbReference>
<sequence>MAATQHDTRLNPRKLLPALALATGLIAAALVAAAPAGVFDAAVEGLPLPAFVPAGMTSRMLVAIAVGGVVAALGALPLLAPRRRRATRLGAIPLLRRADAHPDAPARRPIAAHSELGAPVLLIDARTAEHGQPIPADLDQPLAAFDPGAVPAVPRAPVRAVRSLAPVQRARIEAFPVPVGEGEASIGALLDRLERAAARRAAARIDGLEDMLVKLRKLAAG</sequence>
<protein>
    <submittedName>
        <fullName evidence="2">Uncharacterized protein</fullName>
    </submittedName>
</protein>
<accession>A0AA41ZDK0</accession>
<keyword evidence="1" id="KW-0812">Transmembrane</keyword>
<proteinExistence type="predicted"/>
<evidence type="ECO:0000313" key="3">
    <source>
        <dbReference type="Proteomes" id="UP001165565"/>
    </source>
</evidence>
<reference evidence="2" key="1">
    <citation type="submission" date="2022-06" db="EMBL/GenBank/DDBJ databases">
        <title>Sphingomonas sp. nov. isolated from rhizosphere soil of tomato.</title>
        <authorList>
            <person name="Dong H."/>
            <person name="Gao R."/>
        </authorList>
    </citation>
    <scope>NUCLEOTIDE SEQUENCE</scope>
    <source>
        <strain evidence="2">MMSM24</strain>
    </source>
</reference>